<gene>
    <name evidence="1" type="ORF">ETAA8_22750</name>
</gene>
<organism evidence="1 2">
    <name type="scientific">Anatilimnocola aggregata</name>
    <dbReference type="NCBI Taxonomy" id="2528021"/>
    <lineage>
        <taxon>Bacteria</taxon>
        <taxon>Pseudomonadati</taxon>
        <taxon>Planctomycetota</taxon>
        <taxon>Planctomycetia</taxon>
        <taxon>Pirellulales</taxon>
        <taxon>Pirellulaceae</taxon>
        <taxon>Anatilimnocola</taxon>
    </lineage>
</organism>
<sequence>MTTRRTEWVREERLLKTVPLWQKAQPIKEYVAAVREEAQRRVAQIDAESELGRWLRLVEQYVESIAPLAIGHDLPTFSLTSPELEVLWRECEADRQPYSATFRPKQLR</sequence>
<dbReference type="KEGG" id="aagg:ETAA8_22750"/>
<keyword evidence="2" id="KW-1185">Reference proteome</keyword>
<proteinExistence type="predicted"/>
<name>A0A517YAD2_9BACT</name>
<evidence type="ECO:0000313" key="1">
    <source>
        <dbReference type="EMBL" id="QDU27190.1"/>
    </source>
</evidence>
<dbReference type="EMBL" id="CP036274">
    <property type="protein sequence ID" value="QDU27190.1"/>
    <property type="molecule type" value="Genomic_DNA"/>
</dbReference>
<dbReference type="RefSeq" id="WP_145088057.1">
    <property type="nucleotide sequence ID" value="NZ_CP036274.1"/>
</dbReference>
<dbReference type="Proteomes" id="UP000315017">
    <property type="component" value="Chromosome"/>
</dbReference>
<dbReference type="AlphaFoldDB" id="A0A517YAD2"/>
<protein>
    <submittedName>
        <fullName evidence="1">Uncharacterized protein</fullName>
    </submittedName>
</protein>
<reference evidence="1 2" key="1">
    <citation type="submission" date="2019-02" db="EMBL/GenBank/DDBJ databases">
        <title>Deep-cultivation of Planctomycetes and their phenomic and genomic characterization uncovers novel biology.</title>
        <authorList>
            <person name="Wiegand S."/>
            <person name="Jogler M."/>
            <person name="Boedeker C."/>
            <person name="Pinto D."/>
            <person name="Vollmers J."/>
            <person name="Rivas-Marin E."/>
            <person name="Kohn T."/>
            <person name="Peeters S.H."/>
            <person name="Heuer A."/>
            <person name="Rast P."/>
            <person name="Oberbeckmann S."/>
            <person name="Bunk B."/>
            <person name="Jeske O."/>
            <person name="Meyerdierks A."/>
            <person name="Storesund J.E."/>
            <person name="Kallscheuer N."/>
            <person name="Luecker S."/>
            <person name="Lage O.M."/>
            <person name="Pohl T."/>
            <person name="Merkel B.J."/>
            <person name="Hornburger P."/>
            <person name="Mueller R.-W."/>
            <person name="Bruemmer F."/>
            <person name="Labrenz M."/>
            <person name="Spormann A.M."/>
            <person name="Op den Camp H."/>
            <person name="Overmann J."/>
            <person name="Amann R."/>
            <person name="Jetten M.S.M."/>
            <person name="Mascher T."/>
            <person name="Medema M.H."/>
            <person name="Devos D.P."/>
            <person name="Kaster A.-K."/>
            <person name="Ovreas L."/>
            <person name="Rohde M."/>
            <person name="Galperin M.Y."/>
            <person name="Jogler C."/>
        </authorList>
    </citation>
    <scope>NUCLEOTIDE SEQUENCE [LARGE SCALE GENOMIC DNA]</scope>
    <source>
        <strain evidence="1 2">ETA_A8</strain>
    </source>
</reference>
<accession>A0A517YAD2</accession>
<evidence type="ECO:0000313" key="2">
    <source>
        <dbReference type="Proteomes" id="UP000315017"/>
    </source>
</evidence>